<organism evidence="1 2">
    <name type="scientific">Sporolactobacillus shoreicorticis</name>
    <dbReference type="NCBI Taxonomy" id="1923877"/>
    <lineage>
        <taxon>Bacteria</taxon>
        <taxon>Bacillati</taxon>
        <taxon>Bacillota</taxon>
        <taxon>Bacilli</taxon>
        <taxon>Bacillales</taxon>
        <taxon>Sporolactobacillaceae</taxon>
        <taxon>Sporolactobacillus</taxon>
    </lineage>
</organism>
<protein>
    <submittedName>
        <fullName evidence="1">Uncharacterized protein</fullName>
    </submittedName>
</protein>
<evidence type="ECO:0000313" key="1">
    <source>
        <dbReference type="EMBL" id="MFD2695835.1"/>
    </source>
</evidence>
<comment type="caution">
    <text evidence="1">The sequence shown here is derived from an EMBL/GenBank/DDBJ whole genome shotgun (WGS) entry which is preliminary data.</text>
</comment>
<gene>
    <name evidence="1" type="ORF">ACFSUE_19715</name>
</gene>
<dbReference type="Proteomes" id="UP001597399">
    <property type="component" value="Unassembled WGS sequence"/>
</dbReference>
<sequence>MAWFAGGIWKLTPEFQAMVEHDSFASSDGGFAYCLQHLFSESTVITKKQVIDLFEISDWEREDNEELFTCISNAFDKYYAAKQL</sequence>
<accession>A0ABW5S8T8</accession>
<dbReference type="EMBL" id="JBHUMQ010000055">
    <property type="protein sequence ID" value="MFD2695835.1"/>
    <property type="molecule type" value="Genomic_DNA"/>
</dbReference>
<dbReference type="RefSeq" id="WP_253064429.1">
    <property type="nucleotide sequence ID" value="NZ_JAMXWM010000030.1"/>
</dbReference>
<reference evidence="2" key="1">
    <citation type="journal article" date="2019" name="Int. J. Syst. Evol. Microbiol.">
        <title>The Global Catalogue of Microorganisms (GCM) 10K type strain sequencing project: providing services to taxonomists for standard genome sequencing and annotation.</title>
        <authorList>
            <consortium name="The Broad Institute Genomics Platform"/>
            <consortium name="The Broad Institute Genome Sequencing Center for Infectious Disease"/>
            <person name="Wu L."/>
            <person name="Ma J."/>
        </authorList>
    </citation>
    <scope>NUCLEOTIDE SEQUENCE [LARGE SCALE GENOMIC DNA]</scope>
    <source>
        <strain evidence="2">TISTR 2466</strain>
    </source>
</reference>
<name>A0ABW5S8T8_9BACL</name>
<evidence type="ECO:0000313" key="2">
    <source>
        <dbReference type="Proteomes" id="UP001597399"/>
    </source>
</evidence>
<proteinExistence type="predicted"/>
<keyword evidence="2" id="KW-1185">Reference proteome</keyword>